<dbReference type="GO" id="GO:0005886">
    <property type="term" value="C:plasma membrane"/>
    <property type="evidence" value="ECO:0007669"/>
    <property type="project" value="UniProtKB-SubCell"/>
</dbReference>
<feature type="domain" description="ABC3 transporter permease C-terminal" evidence="8">
    <location>
        <begin position="77"/>
        <end position="201"/>
    </location>
</feature>
<feature type="transmembrane region" description="Helical" evidence="7">
    <location>
        <begin position="122"/>
        <end position="144"/>
    </location>
</feature>
<feature type="transmembrane region" description="Helical" evidence="7">
    <location>
        <begin position="72"/>
        <end position="93"/>
    </location>
</feature>
<feature type="transmembrane region" description="Helical" evidence="7">
    <location>
        <begin position="225"/>
        <end position="243"/>
    </location>
</feature>
<evidence type="ECO:0000313" key="9">
    <source>
        <dbReference type="EMBL" id="GAG12863.1"/>
    </source>
</evidence>
<feature type="non-terminal residue" evidence="9">
    <location>
        <position position="267"/>
    </location>
</feature>
<evidence type="ECO:0000256" key="3">
    <source>
        <dbReference type="ARBA" id="ARBA00022692"/>
    </source>
</evidence>
<dbReference type="PANTHER" id="PTHR30572:SF4">
    <property type="entry name" value="ABC TRANSPORTER PERMEASE YTRF"/>
    <property type="match status" value="1"/>
</dbReference>
<accession>X0VK36</accession>
<keyword evidence="4 7" id="KW-1133">Transmembrane helix</keyword>
<evidence type="ECO:0000256" key="1">
    <source>
        <dbReference type="ARBA" id="ARBA00004651"/>
    </source>
</evidence>
<organism evidence="9">
    <name type="scientific">marine sediment metagenome</name>
    <dbReference type="NCBI Taxonomy" id="412755"/>
    <lineage>
        <taxon>unclassified sequences</taxon>
        <taxon>metagenomes</taxon>
        <taxon>ecological metagenomes</taxon>
    </lineage>
</organism>
<feature type="transmembrane region" description="Helical" evidence="7">
    <location>
        <begin position="175"/>
        <end position="198"/>
    </location>
</feature>
<keyword evidence="5 7" id="KW-0472">Membrane</keyword>
<keyword evidence="3 7" id="KW-0812">Transmembrane</keyword>
<evidence type="ECO:0000259" key="8">
    <source>
        <dbReference type="Pfam" id="PF02687"/>
    </source>
</evidence>
<dbReference type="PANTHER" id="PTHR30572">
    <property type="entry name" value="MEMBRANE COMPONENT OF TRANSPORTER-RELATED"/>
    <property type="match status" value="1"/>
</dbReference>
<comment type="caution">
    <text evidence="9">The sequence shown here is derived from an EMBL/GenBank/DDBJ whole genome shotgun (WGS) entry which is preliminary data.</text>
</comment>
<comment type="subcellular location">
    <subcellularLocation>
        <location evidence="1">Cell membrane</location>
        <topology evidence="1">Multi-pass membrane protein</topology>
    </subcellularLocation>
</comment>
<feature type="non-terminal residue" evidence="9">
    <location>
        <position position="1"/>
    </location>
</feature>
<evidence type="ECO:0000256" key="2">
    <source>
        <dbReference type="ARBA" id="ARBA00022475"/>
    </source>
</evidence>
<dbReference type="GO" id="GO:0022857">
    <property type="term" value="F:transmembrane transporter activity"/>
    <property type="evidence" value="ECO:0007669"/>
    <property type="project" value="TreeGrafter"/>
</dbReference>
<dbReference type="InterPro" id="IPR003838">
    <property type="entry name" value="ABC3_permease_C"/>
</dbReference>
<dbReference type="AlphaFoldDB" id="X0VK36"/>
<reference evidence="9" key="1">
    <citation type="journal article" date="2014" name="Front. Microbiol.">
        <title>High frequency of phylogenetically diverse reductive dehalogenase-homologous genes in deep subseafloor sedimentary metagenomes.</title>
        <authorList>
            <person name="Kawai M."/>
            <person name="Futagami T."/>
            <person name="Toyoda A."/>
            <person name="Takaki Y."/>
            <person name="Nishi S."/>
            <person name="Hori S."/>
            <person name="Arai W."/>
            <person name="Tsubouchi T."/>
            <person name="Morono Y."/>
            <person name="Uchiyama I."/>
            <person name="Ito T."/>
            <person name="Fujiyama A."/>
            <person name="Inagaki F."/>
            <person name="Takami H."/>
        </authorList>
    </citation>
    <scope>NUCLEOTIDE SEQUENCE</scope>
    <source>
        <strain evidence="9">Expedition CK06-06</strain>
    </source>
</reference>
<proteinExistence type="inferred from homology"/>
<protein>
    <recommendedName>
        <fullName evidence="8">ABC3 transporter permease C-terminal domain-containing protein</fullName>
    </recommendedName>
</protein>
<gene>
    <name evidence="9" type="ORF">S01H1_39469</name>
</gene>
<sequence>DDWTLNRSAGFVLLADASDKAQLEEKLPAFLNKYIADSPESVEWMYLLPLLDVRLKSEHITSFLRASPRESVYINFALGTLLLLVVSINFVNLSTARHMNRAKEIGIRKVVGARRIQLIRQFLVESVLLSFLAIPLAIMFFEIIQGYYTSLLQQNIAPIMDVSSVSNSIWNYPFLLKYLIVAALLTGLFSGIYPAFYLSAFQPVKVLQGAVHAGKKMSRIRKTMIVSQFALSIFFIVCAGIMSDQFDYLLKADFGYNRERIAVIQLT</sequence>
<dbReference type="Pfam" id="PF02687">
    <property type="entry name" value="FtsX"/>
    <property type="match status" value="1"/>
</dbReference>
<evidence type="ECO:0000256" key="5">
    <source>
        <dbReference type="ARBA" id="ARBA00023136"/>
    </source>
</evidence>
<dbReference type="InterPro" id="IPR050250">
    <property type="entry name" value="Macrolide_Exporter_MacB"/>
</dbReference>
<comment type="similarity">
    <text evidence="6">Belongs to the ABC-4 integral membrane protein family.</text>
</comment>
<evidence type="ECO:0000256" key="4">
    <source>
        <dbReference type="ARBA" id="ARBA00022989"/>
    </source>
</evidence>
<evidence type="ECO:0000256" key="7">
    <source>
        <dbReference type="SAM" id="Phobius"/>
    </source>
</evidence>
<dbReference type="EMBL" id="BARS01024909">
    <property type="protein sequence ID" value="GAG12863.1"/>
    <property type="molecule type" value="Genomic_DNA"/>
</dbReference>
<evidence type="ECO:0000256" key="6">
    <source>
        <dbReference type="ARBA" id="ARBA00038076"/>
    </source>
</evidence>
<keyword evidence="2" id="KW-1003">Cell membrane</keyword>
<name>X0VK36_9ZZZZ</name>